<comment type="caution">
    <text evidence="2">The sequence shown here is derived from an EMBL/GenBank/DDBJ whole genome shotgun (WGS) entry which is preliminary data.</text>
</comment>
<reference evidence="2" key="1">
    <citation type="submission" date="2019-09" db="EMBL/GenBank/DDBJ databases">
        <title>Draft genome information of white flower Hibiscus syriacus.</title>
        <authorList>
            <person name="Kim Y.-M."/>
        </authorList>
    </citation>
    <scope>NUCLEOTIDE SEQUENCE [LARGE SCALE GENOMIC DNA]</scope>
    <source>
        <strain evidence="2">YM2019G1</strain>
    </source>
</reference>
<keyword evidence="3" id="KW-1185">Reference proteome</keyword>
<keyword evidence="1" id="KW-1133">Transmembrane helix</keyword>
<keyword evidence="1" id="KW-0812">Transmembrane</keyword>
<evidence type="ECO:0000313" key="2">
    <source>
        <dbReference type="EMBL" id="KAE8671558.1"/>
    </source>
</evidence>
<dbReference type="EMBL" id="VEPZ02001467">
    <property type="protein sequence ID" value="KAE8671558.1"/>
    <property type="molecule type" value="Genomic_DNA"/>
</dbReference>
<organism evidence="2 3">
    <name type="scientific">Hibiscus syriacus</name>
    <name type="common">Rose of Sharon</name>
    <dbReference type="NCBI Taxonomy" id="106335"/>
    <lineage>
        <taxon>Eukaryota</taxon>
        <taxon>Viridiplantae</taxon>
        <taxon>Streptophyta</taxon>
        <taxon>Embryophyta</taxon>
        <taxon>Tracheophyta</taxon>
        <taxon>Spermatophyta</taxon>
        <taxon>Magnoliopsida</taxon>
        <taxon>eudicotyledons</taxon>
        <taxon>Gunneridae</taxon>
        <taxon>Pentapetalae</taxon>
        <taxon>rosids</taxon>
        <taxon>malvids</taxon>
        <taxon>Malvales</taxon>
        <taxon>Malvaceae</taxon>
        <taxon>Malvoideae</taxon>
        <taxon>Hibiscus</taxon>
    </lineage>
</organism>
<feature type="transmembrane region" description="Helical" evidence="1">
    <location>
        <begin position="224"/>
        <end position="242"/>
    </location>
</feature>
<name>A0A6A2X936_HIBSY</name>
<sequence length="244" mass="28770">MHLQLRNLIPATSEHNSKMKELYNYDPYAILPKSISARRYNGLWHVIVSPVLSNENDFLEDVRCVMGNGARIDFWMDIKKHDKNIEFGSWVNGIWIWRIELRRGLFSWKIPIWDQFNQFFSEVGFWAKFLWPSLVSHVLDFHSSCSVCRFSPFLVSEFHLDTGSSILCKCRFLWYWASWYDFSSSFHGLCFCYCSRLVDPSAFWVLLPLDALQDSAPFDLFDRMLALLIALLLSFLLLWFCCSI</sequence>
<dbReference type="Proteomes" id="UP000436088">
    <property type="component" value="Unassembled WGS sequence"/>
</dbReference>
<proteinExistence type="predicted"/>
<accession>A0A6A2X936</accession>
<evidence type="ECO:0000256" key="1">
    <source>
        <dbReference type="SAM" id="Phobius"/>
    </source>
</evidence>
<dbReference type="AlphaFoldDB" id="A0A6A2X936"/>
<keyword evidence="1" id="KW-0472">Membrane</keyword>
<evidence type="ECO:0000313" key="3">
    <source>
        <dbReference type="Proteomes" id="UP000436088"/>
    </source>
</evidence>
<protein>
    <submittedName>
        <fullName evidence="2">Uncharacterized protein</fullName>
    </submittedName>
</protein>
<gene>
    <name evidence="2" type="ORF">F3Y22_tig00111942pilonHSYRG00027</name>
</gene>